<dbReference type="AlphaFoldDB" id="K0S3U9"/>
<name>K0S3U9_THAOC</name>
<comment type="caution">
    <text evidence="1">The sequence shown here is derived from an EMBL/GenBank/DDBJ whole genome shotgun (WGS) entry which is preliminary data.</text>
</comment>
<evidence type="ECO:0000313" key="2">
    <source>
        <dbReference type="Proteomes" id="UP000266841"/>
    </source>
</evidence>
<organism evidence="1 2">
    <name type="scientific">Thalassiosira oceanica</name>
    <name type="common">Marine diatom</name>
    <dbReference type="NCBI Taxonomy" id="159749"/>
    <lineage>
        <taxon>Eukaryota</taxon>
        <taxon>Sar</taxon>
        <taxon>Stramenopiles</taxon>
        <taxon>Ochrophyta</taxon>
        <taxon>Bacillariophyta</taxon>
        <taxon>Coscinodiscophyceae</taxon>
        <taxon>Thalassiosirophycidae</taxon>
        <taxon>Thalassiosirales</taxon>
        <taxon>Thalassiosiraceae</taxon>
        <taxon>Thalassiosira</taxon>
    </lineage>
</organism>
<dbReference type="SUPFAM" id="SSF56436">
    <property type="entry name" value="C-type lectin-like"/>
    <property type="match status" value="1"/>
</dbReference>
<dbReference type="InterPro" id="IPR016187">
    <property type="entry name" value="CTDL_fold"/>
</dbReference>
<dbReference type="Proteomes" id="UP000266841">
    <property type="component" value="Unassembled WGS sequence"/>
</dbReference>
<proteinExistence type="predicted"/>
<feature type="non-terminal residue" evidence="1">
    <location>
        <position position="216"/>
    </location>
</feature>
<evidence type="ECO:0000313" key="1">
    <source>
        <dbReference type="EMBL" id="EJK55631.1"/>
    </source>
</evidence>
<gene>
    <name evidence="1" type="ORF">THAOC_24620</name>
</gene>
<protein>
    <submittedName>
        <fullName evidence="1">Uncharacterized protein</fullName>
    </submittedName>
</protein>
<reference evidence="1 2" key="1">
    <citation type="journal article" date="2012" name="Genome Biol.">
        <title>Genome and low-iron response of an oceanic diatom adapted to chronic iron limitation.</title>
        <authorList>
            <person name="Lommer M."/>
            <person name="Specht M."/>
            <person name="Roy A.S."/>
            <person name="Kraemer L."/>
            <person name="Andreson R."/>
            <person name="Gutowska M.A."/>
            <person name="Wolf J."/>
            <person name="Bergner S.V."/>
            <person name="Schilhabel M.B."/>
            <person name="Klostermeier U.C."/>
            <person name="Beiko R.G."/>
            <person name="Rosenstiel P."/>
            <person name="Hippler M."/>
            <person name="Laroche J."/>
        </authorList>
    </citation>
    <scope>NUCLEOTIDE SEQUENCE [LARGE SCALE GENOMIC DNA]</scope>
    <source>
        <strain evidence="1 2">CCMP1005</strain>
    </source>
</reference>
<keyword evidence="2" id="KW-1185">Reference proteome</keyword>
<dbReference type="Gene3D" id="3.10.100.10">
    <property type="entry name" value="Mannose-Binding Protein A, subunit A"/>
    <property type="match status" value="1"/>
</dbReference>
<dbReference type="EMBL" id="AGNL01033603">
    <property type="protein sequence ID" value="EJK55631.1"/>
    <property type="molecule type" value="Genomic_DNA"/>
</dbReference>
<sequence length="216" mass="23823">MDFLLGSSVSIGMLTSTAKAVNDLVPVKIVFVTSERYNGNLGGLAGADARCQERAKAAGLSGTFKAWLSDRTTSVSQRFDRDFDYAAFFRTDGVMVANDWSDLTDGSLLGAIDRDEFGNTVGANFAWTNTDTGGTQEGWTETVIGGELPLLLAFLELALYHQRILGGHWGKRWFATTDIIFTVSSSEPDEFLSSPRWLEWYTGLKHNPVVDFVDEW</sequence>
<dbReference type="InterPro" id="IPR016186">
    <property type="entry name" value="C-type_lectin-like/link_sf"/>
</dbReference>
<accession>K0S3U9</accession>